<organism evidence="2 3">
    <name type="scientific">Pacificimonas pallii</name>
    <dbReference type="NCBI Taxonomy" id="2827236"/>
    <lineage>
        <taxon>Bacteria</taxon>
        <taxon>Pseudomonadati</taxon>
        <taxon>Pseudomonadota</taxon>
        <taxon>Alphaproteobacteria</taxon>
        <taxon>Sphingomonadales</taxon>
        <taxon>Sphingosinicellaceae</taxon>
        <taxon>Pacificimonas</taxon>
    </lineage>
</organism>
<dbReference type="RefSeq" id="WP_218446506.1">
    <property type="nucleotide sequence ID" value="NZ_JAGSPA010000004.1"/>
</dbReference>
<name>A0ABS6SIC0_9SPHN</name>
<sequence>MRQLIYISTTQGDHADGELEAILSSARSRNRADGISGLLLFNGLRFLQVLEGSATAIERTYRRIAEDRRHRSIVVLGDRTIESPEFGDWSMAFERSDNSAEFAALAEQIETALIAATPTTTALFRNFAKAA</sequence>
<reference evidence="2 3" key="1">
    <citation type="submission" date="2021-04" db="EMBL/GenBank/DDBJ databases">
        <authorList>
            <person name="Pira H."/>
            <person name="Risdian C."/>
            <person name="Wink J."/>
        </authorList>
    </citation>
    <scope>NUCLEOTIDE SEQUENCE [LARGE SCALE GENOMIC DNA]</scope>
    <source>
        <strain evidence="2 3">WHA3</strain>
    </source>
</reference>
<dbReference type="SMART" id="SM01034">
    <property type="entry name" value="BLUF"/>
    <property type="match status" value="1"/>
</dbReference>
<gene>
    <name evidence="2" type="ORF">KCG44_12835</name>
</gene>
<evidence type="ECO:0000259" key="1">
    <source>
        <dbReference type="PROSITE" id="PS50925"/>
    </source>
</evidence>
<protein>
    <submittedName>
        <fullName evidence="2">BLUF domain-containing protein</fullName>
    </submittedName>
</protein>
<dbReference type="Proteomes" id="UP000722336">
    <property type="component" value="Unassembled WGS sequence"/>
</dbReference>
<accession>A0ABS6SIC0</accession>
<dbReference type="EMBL" id="JAGSPA010000004">
    <property type="protein sequence ID" value="MBV7257671.1"/>
    <property type="molecule type" value="Genomic_DNA"/>
</dbReference>
<evidence type="ECO:0000313" key="3">
    <source>
        <dbReference type="Proteomes" id="UP000722336"/>
    </source>
</evidence>
<dbReference type="PROSITE" id="PS50925">
    <property type="entry name" value="BLUF"/>
    <property type="match status" value="1"/>
</dbReference>
<comment type="caution">
    <text evidence="2">The sequence shown here is derived from an EMBL/GenBank/DDBJ whole genome shotgun (WGS) entry which is preliminary data.</text>
</comment>
<dbReference type="Pfam" id="PF04940">
    <property type="entry name" value="BLUF"/>
    <property type="match status" value="1"/>
</dbReference>
<proteinExistence type="predicted"/>
<dbReference type="InterPro" id="IPR007024">
    <property type="entry name" value="BLUF_domain"/>
</dbReference>
<feature type="domain" description="BLUF" evidence="1">
    <location>
        <begin position="1"/>
        <end position="92"/>
    </location>
</feature>
<evidence type="ECO:0000313" key="2">
    <source>
        <dbReference type="EMBL" id="MBV7257671.1"/>
    </source>
</evidence>
<keyword evidence="3" id="KW-1185">Reference proteome</keyword>